<keyword evidence="3" id="KW-1185">Reference proteome</keyword>
<accession>A0AAN7UDK3</accession>
<evidence type="ECO:0000256" key="1">
    <source>
        <dbReference type="SAM" id="MobiDB-lite"/>
    </source>
</evidence>
<dbReference type="Proteomes" id="UP001305414">
    <property type="component" value="Unassembled WGS sequence"/>
</dbReference>
<feature type="region of interest" description="Disordered" evidence="1">
    <location>
        <begin position="1"/>
        <end position="26"/>
    </location>
</feature>
<sequence>MEQITASVRCGEEGEPTTGGFSRDPSTMNIVTVELSRSGTDTVGFPNRNAGRAIRRTPTREMRPETASWMRYGS</sequence>
<evidence type="ECO:0000313" key="2">
    <source>
        <dbReference type="EMBL" id="KAK5625542.1"/>
    </source>
</evidence>
<organism evidence="2 3">
    <name type="scientific">Xylaria bambusicola</name>
    <dbReference type="NCBI Taxonomy" id="326684"/>
    <lineage>
        <taxon>Eukaryota</taxon>
        <taxon>Fungi</taxon>
        <taxon>Dikarya</taxon>
        <taxon>Ascomycota</taxon>
        <taxon>Pezizomycotina</taxon>
        <taxon>Sordariomycetes</taxon>
        <taxon>Xylariomycetidae</taxon>
        <taxon>Xylariales</taxon>
        <taxon>Xylariaceae</taxon>
        <taxon>Xylaria</taxon>
    </lineage>
</organism>
<evidence type="ECO:0000313" key="3">
    <source>
        <dbReference type="Proteomes" id="UP001305414"/>
    </source>
</evidence>
<name>A0AAN7UDK3_9PEZI</name>
<protein>
    <submittedName>
        <fullName evidence="2">Uncharacterized protein</fullName>
    </submittedName>
</protein>
<comment type="caution">
    <text evidence="2">The sequence shown here is derived from an EMBL/GenBank/DDBJ whole genome shotgun (WGS) entry which is preliminary data.</text>
</comment>
<dbReference type="AlphaFoldDB" id="A0AAN7UDK3"/>
<gene>
    <name evidence="2" type="ORF">RRF57_001257</name>
</gene>
<proteinExistence type="predicted"/>
<dbReference type="EMBL" id="JAWHQM010000002">
    <property type="protein sequence ID" value="KAK5625542.1"/>
    <property type="molecule type" value="Genomic_DNA"/>
</dbReference>
<reference evidence="2 3" key="1">
    <citation type="submission" date="2023-10" db="EMBL/GenBank/DDBJ databases">
        <title>Draft genome sequence of Xylaria bambusicola isolate GMP-LS, the root and basal stem rot pathogen of sugarcane in Indonesia.</title>
        <authorList>
            <person name="Selvaraj P."/>
            <person name="Muralishankar V."/>
            <person name="Muruganantham S."/>
            <person name="Sp S."/>
            <person name="Haryani S."/>
            <person name="Lau K.J.X."/>
            <person name="Naqvi N.I."/>
        </authorList>
    </citation>
    <scope>NUCLEOTIDE SEQUENCE [LARGE SCALE GENOMIC DNA]</scope>
    <source>
        <strain evidence="2">GMP-LS</strain>
    </source>
</reference>